<gene>
    <name evidence="2" type="ORF">CRE_16210</name>
</gene>
<evidence type="ECO:0000313" key="2">
    <source>
        <dbReference type="EMBL" id="EFP08359.1"/>
    </source>
</evidence>
<reference evidence="2" key="1">
    <citation type="submission" date="2007-07" db="EMBL/GenBank/DDBJ databases">
        <title>PCAP assembly of the Caenorhabditis remanei genome.</title>
        <authorList>
            <consortium name="The Caenorhabditis remanei Sequencing Consortium"/>
            <person name="Wilson R.K."/>
        </authorList>
    </citation>
    <scope>NUCLEOTIDE SEQUENCE [LARGE SCALE GENOMIC DNA]</scope>
    <source>
        <strain evidence="2">PB4641</strain>
    </source>
</reference>
<feature type="signal peptide" evidence="1">
    <location>
        <begin position="1"/>
        <end position="19"/>
    </location>
</feature>
<organism evidence="3">
    <name type="scientific">Caenorhabditis remanei</name>
    <name type="common">Caenorhabditis vulgaris</name>
    <dbReference type="NCBI Taxonomy" id="31234"/>
    <lineage>
        <taxon>Eukaryota</taxon>
        <taxon>Metazoa</taxon>
        <taxon>Ecdysozoa</taxon>
        <taxon>Nematoda</taxon>
        <taxon>Chromadorea</taxon>
        <taxon>Rhabditida</taxon>
        <taxon>Rhabditina</taxon>
        <taxon>Rhabditomorpha</taxon>
        <taxon>Rhabditoidea</taxon>
        <taxon>Rhabditidae</taxon>
        <taxon>Peloderinae</taxon>
        <taxon>Caenorhabditis</taxon>
    </lineage>
</organism>
<name>E3MSL3_CAERE</name>
<dbReference type="HOGENOM" id="CLU_1612353_0_0_1"/>
<feature type="chain" id="PRO_5003175502" evidence="1">
    <location>
        <begin position="20"/>
        <end position="165"/>
    </location>
</feature>
<dbReference type="Proteomes" id="UP000008281">
    <property type="component" value="Unassembled WGS sequence"/>
</dbReference>
<evidence type="ECO:0000256" key="1">
    <source>
        <dbReference type="SAM" id="SignalP"/>
    </source>
</evidence>
<evidence type="ECO:0000313" key="3">
    <source>
        <dbReference type="Proteomes" id="UP000008281"/>
    </source>
</evidence>
<protein>
    <submittedName>
        <fullName evidence="2">Uncharacterized protein</fullName>
    </submittedName>
</protein>
<keyword evidence="1" id="KW-0732">Signal</keyword>
<keyword evidence="3" id="KW-1185">Reference proteome</keyword>
<proteinExistence type="predicted"/>
<dbReference type="InParanoid" id="E3MSL3"/>
<dbReference type="AlphaFoldDB" id="E3MSL3"/>
<dbReference type="EMBL" id="DS268473">
    <property type="protein sequence ID" value="EFP08359.1"/>
    <property type="molecule type" value="Genomic_DNA"/>
</dbReference>
<accession>E3MSL3</accession>
<sequence>MKILIFLALVFLVAGLLDCDWVPNIGCGGTHHVCKLRATLGWGALNRKEAAITVQNLQCDWVPTIGCGGRIHVCEWSSTVGWGVFDREEAEGLVIYHKKILKLFGERIVGNPKFGEDCPLIQGKNLCCKITILMTVRIKVLFMYYTVYYTATVVTKSLAGEKESQ</sequence>